<proteinExistence type="predicted"/>
<sequence length="289" mass="31341">MTEPSARAAGVEVGADAAAALLAAREGDGRFAAITLVTTPGPGVWDPPPTGMLVPWMGFVRPMAVPSPTWLPLAGPDSLISRAYAKDFAEVKAMGAKTGSARTPAQTENALFYNFNSVNQYNAGLTDRLERHGADARESARSLALLNIATADAVIACWRAKYDVHNWRPQQAIQRADTDGNRWTSPDPAWEPLVPNPPYGDYASGHACISGAFSETLANLYGRNAIDVTLFSGVTGTTKQYDRASVLNRDTKNARIWLGLHFRHAMEAGNWIGRESADYTFAHQLQRVR</sequence>
<accession>A0A502CMY6</accession>
<dbReference type="PANTHER" id="PTHR34599">
    <property type="entry name" value="PEROXIDASE-RELATED"/>
    <property type="match status" value="1"/>
</dbReference>
<reference evidence="1 2" key="1">
    <citation type="journal article" date="2019" name="Environ. Microbiol.">
        <title>Species interactions and distinct microbial communities in high Arctic permafrost affected cryosols are associated with the CH4 and CO2 gas fluxes.</title>
        <authorList>
            <person name="Altshuler I."/>
            <person name="Hamel J."/>
            <person name="Turney S."/>
            <person name="Magnuson E."/>
            <person name="Levesque R."/>
            <person name="Greer C."/>
            <person name="Whyte L.G."/>
        </authorList>
    </citation>
    <scope>NUCLEOTIDE SEQUENCE [LARGE SCALE GENOMIC DNA]</scope>
    <source>
        <strain evidence="1 2">S9.3A</strain>
    </source>
</reference>
<keyword evidence="2" id="KW-1185">Reference proteome</keyword>
<organism evidence="1 2">
    <name type="scientific">Pedococcus bigeumensis</name>
    <dbReference type="NCBI Taxonomy" id="433644"/>
    <lineage>
        <taxon>Bacteria</taxon>
        <taxon>Bacillati</taxon>
        <taxon>Actinomycetota</taxon>
        <taxon>Actinomycetes</taxon>
        <taxon>Micrococcales</taxon>
        <taxon>Intrasporangiaceae</taxon>
        <taxon>Pedococcus</taxon>
    </lineage>
</organism>
<name>A0A502CMY6_9MICO</name>
<dbReference type="SUPFAM" id="SSF48317">
    <property type="entry name" value="Acid phosphatase/Vanadium-dependent haloperoxidase"/>
    <property type="match status" value="1"/>
</dbReference>
<dbReference type="InterPro" id="IPR036938">
    <property type="entry name" value="PAP2/HPO_sf"/>
</dbReference>
<dbReference type="Gene3D" id="1.10.606.20">
    <property type="match status" value="1"/>
</dbReference>
<dbReference type="Proteomes" id="UP000317722">
    <property type="component" value="Unassembled WGS sequence"/>
</dbReference>
<dbReference type="CDD" id="cd03398">
    <property type="entry name" value="PAP2_haloperoxidase"/>
    <property type="match status" value="1"/>
</dbReference>
<dbReference type="RefSeq" id="WP_140743049.1">
    <property type="nucleotide sequence ID" value="NZ_RCZM01000006.1"/>
</dbReference>
<dbReference type="AlphaFoldDB" id="A0A502CMY6"/>
<dbReference type="OrthoDB" id="103227at2"/>
<dbReference type="PANTHER" id="PTHR34599:SF1">
    <property type="entry name" value="PHOSPHATIDIC ACID PHOSPHATASE TYPE 2_HALOPEROXIDASE DOMAIN-CONTAINING PROTEIN"/>
    <property type="match status" value="1"/>
</dbReference>
<gene>
    <name evidence="1" type="ORF">EAH86_17380</name>
</gene>
<dbReference type="InterPro" id="IPR052559">
    <property type="entry name" value="V-haloperoxidase"/>
</dbReference>
<comment type="caution">
    <text evidence="1">The sequence shown here is derived from an EMBL/GenBank/DDBJ whole genome shotgun (WGS) entry which is preliminary data.</text>
</comment>
<evidence type="ECO:0000313" key="2">
    <source>
        <dbReference type="Proteomes" id="UP000317722"/>
    </source>
</evidence>
<evidence type="ECO:0008006" key="3">
    <source>
        <dbReference type="Google" id="ProtNLM"/>
    </source>
</evidence>
<protein>
    <recommendedName>
        <fullName evidence="3">PAP2 superfamily protein</fullName>
    </recommendedName>
</protein>
<evidence type="ECO:0000313" key="1">
    <source>
        <dbReference type="EMBL" id="TPG13984.1"/>
    </source>
</evidence>
<dbReference type="EMBL" id="RCZM01000006">
    <property type="protein sequence ID" value="TPG13984.1"/>
    <property type="molecule type" value="Genomic_DNA"/>
</dbReference>